<dbReference type="InterPro" id="IPR036909">
    <property type="entry name" value="Cyt_c-like_dom_sf"/>
</dbReference>
<evidence type="ECO:0000256" key="5">
    <source>
        <dbReference type="SAM" id="SignalP"/>
    </source>
</evidence>
<dbReference type="eggNOG" id="COG2010">
    <property type="taxonomic scope" value="Bacteria"/>
</dbReference>
<dbReference type="PANTHER" id="PTHR47197">
    <property type="entry name" value="PROTEIN NIRF"/>
    <property type="match status" value="1"/>
</dbReference>
<evidence type="ECO:0000259" key="6">
    <source>
        <dbReference type="PROSITE" id="PS51007"/>
    </source>
</evidence>
<dbReference type="Gene3D" id="2.140.10.20">
    <property type="entry name" value="C-terminal (heme d1) domain of cytochrome cd1-nitrite reductase"/>
    <property type="match status" value="1"/>
</dbReference>
<dbReference type="Proteomes" id="UP000007803">
    <property type="component" value="Chromosome"/>
</dbReference>
<dbReference type="Gene3D" id="1.10.760.10">
    <property type="entry name" value="Cytochrome c-like domain"/>
    <property type="match status" value="1"/>
</dbReference>
<evidence type="ECO:0000313" key="7">
    <source>
        <dbReference type="EMBL" id="ADN08888.1"/>
    </source>
</evidence>
<dbReference type="OrthoDB" id="9811281at2"/>
<dbReference type="EMBL" id="CP002205">
    <property type="protein sequence ID" value="ADN08888.1"/>
    <property type="molecule type" value="Genomic_DNA"/>
</dbReference>
<feature type="domain" description="Cytochrome c" evidence="6">
    <location>
        <begin position="12"/>
        <end position="102"/>
    </location>
</feature>
<dbReference type="InterPro" id="IPR011048">
    <property type="entry name" value="Haem_d1_sf"/>
</dbReference>
<keyword evidence="2 4" id="KW-0479">Metal-binding</keyword>
<dbReference type="STRING" id="563040.Saut_0839"/>
<keyword evidence="1 4" id="KW-0349">Heme</keyword>
<reference evidence="8" key="1">
    <citation type="journal article" date="2010" name="Stand. Genomic Sci.">
        <title>Complete genome sequence of Sulfurimonas autotrophica type strain (OK10).</title>
        <authorList>
            <person name="Sikorski J."/>
            <person name="Munk C."/>
            <person name="Lapidus A."/>
            <person name="Djao O."/>
            <person name="Lucas S."/>
            <person name="Glavina Del Rio T."/>
            <person name="Nolan M."/>
            <person name="Tice H."/>
            <person name="Han C."/>
            <person name="Cheng J."/>
            <person name="Tapia R."/>
            <person name="Goodwin L."/>
            <person name="Pitluck S."/>
            <person name="Liolios K."/>
            <person name="Ivanova N."/>
            <person name="Mavromatis K."/>
            <person name="Mikhailova N."/>
            <person name="Pati A."/>
            <person name="Sims D."/>
            <person name="Meincke L."/>
            <person name="Brettin T."/>
            <person name="Detter J."/>
            <person name="Chen A."/>
            <person name="Palaniappan K."/>
            <person name="Land M."/>
            <person name="Hauser L."/>
            <person name="Chang Y."/>
            <person name="Jeffries C."/>
            <person name="Rohde M."/>
            <person name="Lang E."/>
            <person name="Spring S."/>
            <person name="Goker M."/>
            <person name="Woyke T."/>
            <person name="Bristow J."/>
            <person name="Eisen J."/>
            <person name="Markowitz V."/>
            <person name="Hugenholtz P."/>
            <person name="Kyrpides N."/>
            <person name="Klenk H."/>
        </authorList>
    </citation>
    <scope>NUCLEOTIDE SEQUENCE [LARGE SCALE GENOMIC DNA]</scope>
    <source>
        <strain evidence="8">ATCC BAA-671 / DSM 16294 / JCM 11897 / OK10</strain>
    </source>
</reference>
<sequence length="545" mass="59511">MRLNKLVTSVAALAVVSSGLFAGTSHMNVAKMFEKECQGCHGPNHEGGVGADLRPNKIAKKNAYTLSEVILNGRPGTAMPPFNEKMNQADAQKMVDYLQHFKGKKMSVLSMEAVKAGWKKLNDRTALLKKYPHAVDVKKVTDICFVTERDAARVVFIDGTSGKVLSKHPAGFAVHVTVTNKRQPRYAYSISRSGLVTMFDLASKGQQKIAQVQVGSDSRGLAVSPDGKYLMAGNYVPGGAILMDAMTLEPLKVYPTSSVINMDGDIGSSRVAGIYDTPYGPYIAFALKDAGHVYIVDYSKPNFPIVGDIPNIGKILHDGFENEGKEIGRYLMQASQGSDVMGVVDFKTKSLVAKVYTGPGSKPHPGQGSSWYNDRYGQLYATNSMNVGDVVIWDSNWDVVAHVRTAGGGLFVGTSEHTPFIWSDNVLGGPDNWNKIHLINKQTLEVDRILTVGTKQGTITDPVTHKLLYKWKVPTVKNKKGKVVVPRILHAEPANHGHWTMVSEWNAGRIGIYEAKTGKFVKYIKGLTTPTFTYSIEHRQSIPGA</sequence>
<dbReference type="InterPro" id="IPR051200">
    <property type="entry name" value="Host-pathogen_enzymatic-act"/>
</dbReference>
<dbReference type="CDD" id="cd20780">
    <property type="entry name" value="8prop_hemeD1_NiR_delta_epsilon"/>
    <property type="match status" value="1"/>
</dbReference>
<dbReference type="Pfam" id="PF13442">
    <property type="entry name" value="Cytochrome_CBB3"/>
    <property type="match status" value="1"/>
</dbReference>
<dbReference type="GO" id="GO:0046872">
    <property type="term" value="F:metal ion binding"/>
    <property type="evidence" value="ECO:0007669"/>
    <property type="project" value="UniProtKB-KW"/>
</dbReference>
<name>E0UR78_SULAO</name>
<dbReference type="PANTHER" id="PTHR47197:SF3">
    <property type="entry name" value="DIHYDRO-HEME D1 DEHYDROGENASE"/>
    <property type="match status" value="1"/>
</dbReference>
<dbReference type="KEGG" id="sua:Saut_0839"/>
<accession>E0UR78</accession>
<dbReference type="SUPFAM" id="SSF46626">
    <property type="entry name" value="Cytochrome c"/>
    <property type="match status" value="1"/>
</dbReference>
<dbReference type="SUPFAM" id="SSF51004">
    <property type="entry name" value="C-terminal (heme d1) domain of cytochrome cd1-nitrite reductase"/>
    <property type="match status" value="1"/>
</dbReference>
<keyword evidence="8" id="KW-1185">Reference proteome</keyword>
<keyword evidence="3 4" id="KW-0408">Iron</keyword>
<dbReference type="InterPro" id="IPR003143">
    <property type="entry name" value="Cyt_cd1_C_sf"/>
</dbReference>
<dbReference type="Pfam" id="PF02239">
    <property type="entry name" value="Cytochrom_D1"/>
    <property type="match status" value="1"/>
</dbReference>
<evidence type="ECO:0000256" key="2">
    <source>
        <dbReference type="ARBA" id="ARBA00022723"/>
    </source>
</evidence>
<feature type="chain" id="PRO_5003141450" evidence="5">
    <location>
        <begin position="23"/>
        <end position="545"/>
    </location>
</feature>
<dbReference type="HOGENOM" id="CLU_025262_0_0_7"/>
<dbReference type="RefSeq" id="WP_013326644.1">
    <property type="nucleotide sequence ID" value="NC_014506.1"/>
</dbReference>
<gene>
    <name evidence="7" type="ordered locus">Saut_0839</name>
</gene>
<evidence type="ECO:0000256" key="3">
    <source>
        <dbReference type="ARBA" id="ARBA00023004"/>
    </source>
</evidence>
<dbReference type="GO" id="GO:0009055">
    <property type="term" value="F:electron transfer activity"/>
    <property type="evidence" value="ECO:0007669"/>
    <property type="project" value="InterPro"/>
</dbReference>
<organism evidence="7 8">
    <name type="scientific">Sulfurimonas autotrophica (strain ATCC BAA-671 / DSM 16294 / JCM 11897 / OK10)</name>
    <dbReference type="NCBI Taxonomy" id="563040"/>
    <lineage>
        <taxon>Bacteria</taxon>
        <taxon>Pseudomonadati</taxon>
        <taxon>Campylobacterota</taxon>
        <taxon>Epsilonproteobacteria</taxon>
        <taxon>Campylobacterales</taxon>
        <taxon>Sulfurimonadaceae</taxon>
        <taxon>Sulfurimonas</taxon>
    </lineage>
</organism>
<dbReference type="InterPro" id="IPR009056">
    <property type="entry name" value="Cyt_c-like_dom"/>
</dbReference>
<dbReference type="PROSITE" id="PS51007">
    <property type="entry name" value="CYTC"/>
    <property type="match status" value="1"/>
</dbReference>
<proteinExistence type="predicted"/>
<dbReference type="GO" id="GO:0050421">
    <property type="term" value="F:nitrite reductase (NO-forming) activity"/>
    <property type="evidence" value="ECO:0007669"/>
    <property type="project" value="UniProtKB-EC"/>
</dbReference>
<evidence type="ECO:0000256" key="4">
    <source>
        <dbReference type="PROSITE-ProRule" id="PRU00433"/>
    </source>
</evidence>
<evidence type="ECO:0000313" key="8">
    <source>
        <dbReference type="Proteomes" id="UP000007803"/>
    </source>
</evidence>
<feature type="signal peptide" evidence="5">
    <location>
        <begin position="1"/>
        <end position="22"/>
    </location>
</feature>
<dbReference type="GO" id="GO:0020037">
    <property type="term" value="F:heme binding"/>
    <property type="evidence" value="ECO:0007669"/>
    <property type="project" value="InterPro"/>
</dbReference>
<keyword evidence="7" id="KW-0560">Oxidoreductase</keyword>
<dbReference type="EC" id="1.7.2.1" evidence="7"/>
<protein>
    <submittedName>
        <fullName evidence="7">Nitrite reductase (NO-forming)</fullName>
        <ecNumber evidence="7">1.7.2.1</ecNumber>
    </submittedName>
</protein>
<dbReference type="eggNOG" id="COG3391">
    <property type="taxonomic scope" value="Bacteria"/>
</dbReference>
<evidence type="ECO:0000256" key="1">
    <source>
        <dbReference type="ARBA" id="ARBA00022617"/>
    </source>
</evidence>
<keyword evidence="5" id="KW-0732">Signal</keyword>
<dbReference type="AlphaFoldDB" id="E0UR78"/>